<dbReference type="EMBL" id="JBHSDI010000015">
    <property type="protein sequence ID" value="MFC4259719.1"/>
    <property type="molecule type" value="Genomic_DNA"/>
</dbReference>
<organism evidence="1 2">
    <name type="scientific">Marinobacter lacisalsi</name>
    <dbReference type="NCBI Taxonomy" id="475979"/>
    <lineage>
        <taxon>Bacteria</taxon>
        <taxon>Pseudomonadati</taxon>
        <taxon>Pseudomonadota</taxon>
        <taxon>Gammaproteobacteria</taxon>
        <taxon>Pseudomonadales</taxon>
        <taxon>Marinobacteraceae</taxon>
        <taxon>Marinobacter</taxon>
    </lineage>
</organism>
<accession>A0ABV8QI86</accession>
<name>A0ABV8QI86_9GAMM</name>
<gene>
    <name evidence="1" type="ORF">ACFOZ5_11835</name>
</gene>
<evidence type="ECO:0000313" key="2">
    <source>
        <dbReference type="Proteomes" id="UP001595798"/>
    </source>
</evidence>
<protein>
    <submittedName>
        <fullName evidence="1">Uncharacterized protein</fullName>
    </submittedName>
</protein>
<reference evidence="2" key="1">
    <citation type="journal article" date="2019" name="Int. J. Syst. Evol. Microbiol.">
        <title>The Global Catalogue of Microorganisms (GCM) 10K type strain sequencing project: providing services to taxonomists for standard genome sequencing and annotation.</title>
        <authorList>
            <consortium name="The Broad Institute Genomics Platform"/>
            <consortium name="The Broad Institute Genome Sequencing Center for Infectious Disease"/>
            <person name="Wu L."/>
            <person name="Ma J."/>
        </authorList>
    </citation>
    <scope>NUCLEOTIDE SEQUENCE [LARGE SCALE GENOMIC DNA]</scope>
    <source>
        <strain evidence="2">CECT 7297</strain>
    </source>
</reference>
<keyword evidence="2" id="KW-1185">Reference proteome</keyword>
<comment type="caution">
    <text evidence="1">The sequence shown here is derived from an EMBL/GenBank/DDBJ whole genome shotgun (WGS) entry which is preliminary data.</text>
</comment>
<proteinExistence type="predicted"/>
<dbReference type="Proteomes" id="UP001595798">
    <property type="component" value="Unassembled WGS sequence"/>
</dbReference>
<dbReference type="RefSeq" id="WP_379887533.1">
    <property type="nucleotide sequence ID" value="NZ_JBHSDI010000015.1"/>
</dbReference>
<sequence length="49" mass="5771">MSPHDRFEIRVVCLRGPEGKLWNADYRMVERDREWKVGGVSLRRAEVGI</sequence>
<evidence type="ECO:0000313" key="1">
    <source>
        <dbReference type="EMBL" id="MFC4259719.1"/>
    </source>
</evidence>